<dbReference type="InterPro" id="IPR029061">
    <property type="entry name" value="THDP-binding"/>
</dbReference>
<dbReference type="Pfam" id="PF16870">
    <property type="entry name" value="OxoGdeHyase_C"/>
    <property type="match status" value="1"/>
</dbReference>
<evidence type="ECO:0000313" key="15">
    <source>
        <dbReference type="Proteomes" id="UP000652013"/>
    </source>
</evidence>
<dbReference type="PIRSF" id="PIRSF000157">
    <property type="entry name" value="Oxoglu_dh_E1"/>
    <property type="match status" value="1"/>
</dbReference>
<keyword evidence="5" id="KW-0479">Metal-binding</keyword>
<dbReference type="GO" id="GO:0005829">
    <property type="term" value="C:cytosol"/>
    <property type="evidence" value="ECO:0007669"/>
    <property type="project" value="TreeGrafter"/>
</dbReference>
<dbReference type="FunFam" id="3.40.50.11610:FF:000002">
    <property type="entry name" value="2-oxoglutarate dehydrogenase E1 component"/>
    <property type="match status" value="1"/>
</dbReference>
<evidence type="ECO:0000256" key="12">
    <source>
        <dbReference type="SAM" id="MobiDB-lite"/>
    </source>
</evidence>
<dbReference type="Gene3D" id="3.30.559.10">
    <property type="entry name" value="Chloramphenicol acetyltransferase-like domain"/>
    <property type="match status" value="1"/>
</dbReference>
<dbReference type="InterPro" id="IPR001017">
    <property type="entry name" value="DH_E1"/>
</dbReference>
<dbReference type="GO" id="GO:0004149">
    <property type="term" value="F:dihydrolipoyllysine-residue succinyltransferase activity"/>
    <property type="evidence" value="ECO:0007669"/>
    <property type="project" value="UniProtKB-EC"/>
</dbReference>
<accession>A0A8J3Y480</accession>
<evidence type="ECO:0000256" key="2">
    <source>
        <dbReference type="ARBA" id="ARBA00001964"/>
    </source>
</evidence>
<evidence type="ECO:0000256" key="8">
    <source>
        <dbReference type="ARBA" id="ARBA00023052"/>
    </source>
</evidence>
<dbReference type="SMART" id="SM00861">
    <property type="entry name" value="Transket_pyr"/>
    <property type="match status" value="1"/>
</dbReference>
<protein>
    <submittedName>
        <fullName evidence="14">Alpha-ketoglutarate decarboxylase</fullName>
    </submittedName>
</protein>
<evidence type="ECO:0000256" key="7">
    <source>
        <dbReference type="ARBA" id="ARBA00023002"/>
    </source>
</evidence>
<sequence length="1238" mass="135459">MSTQQTAQDNPLAGFGPNEWIVDEMYQRYLADPSSVDPAWHDFFADYKPAADAEPIVSPGEATAAAATASAAKVGTDAPAAKPPAKPAVPEAPKAAPAAKPAPAPAPAAKHAAPAAKADADGGATTTTLRGVAARIVQNMSASLEVPTATSVRAVPAKLLVDNRIVINNHLARGRGGKVSFTHLIGWALVRAVVEHPEMNNSFTEVDGKPAVVRPEHVNLGIAIDLAKPDGSRTLVVPSIKACEQMDFRQFWQAYEDVVRRARRNELTMEDYAGTTISLTNPGGIGTVHSIPRLMQGQSAIIGVGAMEYPAPYSGMSDDTLAELGVSKVTTLTSTYDHRVIQGAQSGEFLKAMHEYLLGEHGFYDQIFTSLRIPYEPVRWVRDVARTSEGQIDKAARVVELIHAYRVRGHLMADTDPLEFKIRKHPDLDVLQHGLTLWDLDRVFPVGGFGGKQRMKLRDVLGVLRDTYCRRVGIEYMHIQGPEERKWIQDRIEIKYTKPDTAEQKHVLNRLNAAEAFETFLQTKFVGQKRFSLEGGESLIPLLDEVLQRSAVDGLDEIVIGMAHRGRLNVLANIVGKPYEKIFNEFEGQMDPKSAHGSGDVKYHLGQTGKYTTPDGEHSTTVSVVANPSHLEAVDPVLEGVVRAKQDRLDLGLHGYTVLPVLVHGDAAFAGQGVVAETLNLSQLRGYRTGGTLHVVVNNQVGFTTAPEYSRSSLYSTDVARMIQAPIFHVNGDDPEAVIRVARLAFEYRQAFNKDVVIDLVCYRRRGHNEGDDPSMTNPQMYQIIDSKRSVRKLYTEELIGRGDITVQDAEEQLRDFQQQLEQVFKATRDTAGSSGARVSQRRQDESEPQVDTAVTPDDVAAVGRAHIELPEGFTPHKRVQQLLERRAKMSTDGGIDWGFGELIAFGSLLRQGVTVRLAGQDSRRGTFTSRHASVVDSRTGKDHLPLAGLATGTARFFVHDSLLSEYAAMGFEYGYSVENPDALVLWEAQFGDFVNGAQSIVDEFISSGELKWGQQSSVVLLLPHGHEGQGPDHTSGRPERFLQLCAQDNMRVANPTTPANYFHLLRRQALSSKRKPLVVFSPKSLLRHKQAVSQVADFTTGTFQPVLPETALTGDAGAVKRILLCSGKVYYDLLAARSDRGITDTAIIRMEQLYPLPVDELKAALGQFPNAEDVAWVQEEPANQGAWSFVALNLLEHLDGVRLRRISRPAAAAPAVGSAKLHDAEQAALIEASLPRP</sequence>
<dbReference type="CDD" id="cd02016">
    <property type="entry name" value="TPP_E1_OGDC_like"/>
    <property type="match status" value="1"/>
</dbReference>
<dbReference type="AlphaFoldDB" id="A0A8J3Y480"/>
<dbReference type="SUPFAM" id="SSF52518">
    <property type="entry name" value="Thiamin diphosphate-binding fold (THDP-binding)"/>
    <property type="match status" value="2"/>
</dbReference>
<feature type="domain" description="Transketolase-like pyrimidine-binding" evidence="13">
    <location>
        <begin position="896"/>
        <end position="1089"/>
    </location>
</feature>
<feature type="region of interest" description="Disordered" evidence="12">
    <location>
        <begin position="77"/>
        <end position="122"/>
    </location>
</feature>
<dbReference type="InterPro" id="IPR042179">
    <property type="entry name" value="KGD_C_sf"/>
</dbReference>
<evidence type="ECO:0000256" key="5">
    <source>
        <dbReference type="ARBA" id="ARBA00022723"/>
    </source>
</evidence>
<comment type="cofactor">
    <cofactor evidence="2">
        <name>thiamine diphosphate</name>
        <dbReference type="ChEBI" id="CHEBI:58937"/>
    </cofactor>
</comment>
<evidence type="ECO:0000256" key="3">
    <source>
        <dbReference type="ARBA" id="ARBA00004813"/>
    </source>
</evidence>
<dbReference type="GO" id="GO:0006099">
    <property type="term" value="P:tricarboxylic acid cycle"/>
    <property type="evidence" value="ECO:0007669"/>
    <property type="project" value="UniProtKB-UniPathway"/>
</dbReference>
<dbReference type="InterPro" id="IPR031717">
    <property type="entry name" value="ODO-1/KGD_C"/>
</dbReference>
<dbReference type="PANTHER" id="PTHR23152">
    <property type="entry name" value="2-OXOGLUTARATE DEHYDROGENASE"/>
    <property type="match status" value="1"/>
</dbReference>
<feature type="compositionally biased region" description="Low complexity" evidence="12">
    <location>
        <begin position="88"/>
        <end position="99"/>
    </location>
</feature>
<keyword evidence="8" id="KW-0786">Thiamine pyrophosphate</keyword>
<evidence type="ECO:0000259" key="13">
    <source>
        <dbReference type="SMART" id="SM00861"/>
    </source>
</evidence>
<keyword evidence="9" id="KW-0511">Multifunctional enzyme</keyword>
<evidence type="ECO:0000256" key="10">
    <source>
        <dbReference type="ARBA" id="ARBA00051911"/>
    </source>
</evidence>
<keyword evidence="15" id="KW-1185">Reference proteome</keyword>
<dbReference type="UniPathway" id="UPA00223">
    <property type="reaction ID" value="UER00997"/>
</dbReference>
<evidence type="ECO:0000256" key="11">
    <source>
        <dbReference type="ARBA" id="ARBA00052761"/>
    </source>
</evidence>
<dbReference type="Pfam" id="PF02779">
    <property type="entry name" value="Transket_pyr"/>
    <property type="match status" value="1"/>
</dbReference>
<gene>
    <name evidence="14" type="primary">kgd</name>
    <name evidence="14" type="ORF">Sya03_04420</name>
</gene>
<dbReference type="InterPro" id="IPR032106">
    <property type="entry name" value="2-oxogl_dehyd_N"/>
</dbReference>
<keyword evidence="4" id="KW-0816">Tricarboxylic acid cycle</keyword>
<dbReference type="Pfam" id="PF00198">
    <property type="entry name" value="2-oxoacid_dh"/>
    <property type="match status" value="1"/>
</dbReference>
<dbReference type="GO" id="GO:0000287">
    <property type="term" value="F:magnesium ion binding"/>
    <property type="evidence" value="ECO:0007669"/>
    <property type="project" value="UniProtKB-ARBA"/>
</dbReference>
<dbReference type="Pfam" id="PF16078">
    <property type="entry name" value="2-oxogl_dehyd_N"/>
    <property type="match status" value="1"/>
</dbReference>
<evidence type="ECO:0000256" key="4">
    <source>
        <dbReference type="ARBA" id="ARBA00022532"/>
    </source>
</evidence>
<dbReference type="GO" id="GO:0030976">
    <property type="term" value="F:thiamine pyrophosphate binding"/>
    <property type="evidence" value="ECO:0007669"/>
    <property type="project" value="InterPro"/>
</dbReference>
<dbReference type="InterPro" id="IPR005475">
    <property type="entry name" value="Transketolase-like_Pyr-bd"/>
</dbReference>
<comment type="cofactor">
    <cofactor evidence="1">
        <name>Mg(2+)</name>
        <dbReference type="ChEBI" id="CHEBI:18420"/>
    </cofactor>
</comment>
<comment type="catalytic activity">
    <reaction evidence="10">
        <text>N(6)-[(R)-lipoyl]-L-lysyl-[protein] + 2-oxoglutarate + H(+) = N(6)-[(R)-S(8)-succinyldihydrolipoyl]-L-lysyl-[protein] + CO2</text>
        <dbReference type="Rhea" id="RHEA:12188"/>
        <dbReference type="Rhea" id="RHEA-COMP:10474"/>
        <dbReference type="Rhea" id="RHEA-COMP:20092"/>
        <dbReference type="ChEBI" id="CHEBI:15378"/>
        <dbReference type="ChEBI" id="CHEBI:16526"/>
        <dbReference type="ChEBI" id="CHEBI:16810"/>
        <dbReference type="ChEBI" id="CHEBI:83099"/>
        <dbReference type="ChEBI" id="CHEBI:83120"/>
        <dbReference type="EC" id="1.2.4.2"/>
    </reaction>
</comment>
<dbReference type="NCBIfam" id="NF006914">
    <property type="entry name" value="PRK09404.1"/>
    <property type="match status" value="1"/>
</dbReference>
<dbReference type="PANTHER" id="PTHR23152:SF4">
    <property type="entry name" value="2-OXOADIPATE DEHYDROGENASE COMPLEX COMPONENT E1"/>
    <property type="match status" value="1"/>
</dbReference>
<dbReference type="InterPro" id="IPR011603">
    <property type="entry name" value="2oxoglutarate_DH_E1"/>
</dbReference>
<comment type="caution">
    <text evidence="14">The sequence shown here is derived from an EMBL/GenBank/DDBJ whole genome shotgun (WGS) entry which is preliminary data.</text>
</comment>
<keyword evidence="7" id="KW-0560">Oxidoreductase</keyword>
<dbReference type="SUPFAM" id="SSF52777">
    <property type="entry name" value="CoA-dependent acyltransferases"/>
    <property type="match status" value="1"/>
</dbReference>
<dbReference type="InterPro" id="IPR023213">
    <property type="entry name" value="CAT-like_dom_sf"/>
</dbReference>
<feature type="compositionally biased region" description="Low complexity" evidence="12">
    <location>
        <begin position="107"/>
        <end position="117"/>
    </location>
</feature>
<dbReference type="RefSeq" id="WP_203936430.1">
    <property type="nucleotide sequence ID" value="NZ_BAAAGJ010000005.1"/>
</dbReference>
<name>A0A8J3Y480_9ACTN</name>
<dbReference type="Pfam" id="PF00676">
    <property type="entry name" value="E1_dh"/>
    <property type="match status" value="1"/>
</dbReference>
<dbReference type="NCBIfam" id="NF008907">
    <property type="entry name" value="PRK12270.1"/>
    <property type="match status" value="1"/>
</dbReference>
<keyword evidence="6" id="KW-0460">Magnesium</keyword>
<dbReference type="GO" id="GO:0045252">
    <property type="term" value="C:oxoglutarate dehydrogenase complex"/>
    <property type="evidence" value="ECO:0007669"/>
    <property type="project" value="TreeGrafter"/>
</dbReference>
<comment type="pathway">
    <text evidence="3">Carbohydrate metabolism; tricarboxylic acid cycle; succinyl-CoA from 2-oxoglutarate (dehydrogenase route): step 1/1.</text>
</comment>
<dbReference type="Gene3D" id="3.40.50.11610">
    <property type="entry name" value="Multifunctional 2-oxoglutarate metabolism enzyme, C-terminal domain"/>
    <property type="match status" value="1"/>
</dbReference>
<dbReference type="Gene3D" id="1.10.287.1150">
    <property type="entry name" value="TPP helical domain"/>
    <property type="match status" value="1"/>
</dbReference>
<evidence type="ECO:0000256" key="9">
    <source>
        <dbReference type="ARBA" id="ARBA00023268"/>
    </source>
</evidence>
<dbReference type="Gene3D" id="3.40.50.970">
    <property type="match status" value="1"/>
</dbReference>
<dbReference type="Proteomes" id="UP000652013">
    <property type="component" value="Unassembled WGS sequence"/>
</dbReference>
<evidence type="ECO:0000256" key="6">
    <source>
        <dbReference type="ARBA" id="ARBA00022842"/>
    </source>
</evidence>
<dbReference type="GO" id="GO:0004591">
    <property type="term" value="F:oxoglutarate dehydrogenase (succinyl-transferring) activity"/>
    <property type="evidence" value="ECO:0007669"/>
    <property type="project" value="UniProtKB-EC"/>
</dbReference>
<evidence type="ECO:0000313" key="14">
    <source>
        <dbReference type="EMBL" id="GIJ01090.1"/>
    </source>
</evidence>
<proteinExistence type="predicted"/>
<organism evidence="14 15">
    <name type="scientific">Spirilliplanes yamanashiensis</name>
    <dbReference type="NCBI Taxonomy" id="42233"/>
    <lineage>
        <taxon>Bacteria</taxon>
        <taxon>Bacillati</taxon>
        <taxon>Actinomycetota</taxon>
        <taxon>Actinomycetes</taxon>
        <taxon>Micromonosporales</taxon>
        <taxon>Micromonosporaceae</taxon>
        <taxon>Spirilliplanes</taxon>
    </lineage>
</organism>
<dbReference type="InterPro" id="IPR001078">
    <property type="entry name" value="2-oxoacid_DH_actylTfrase"/>
</dbReference>
<dbReference type="EMBL" id="BOOY01000003">
    <property type="protein sequence ID" value="GIJ01090.1"/>
    <property type="molecule type" value="Genomic_DNA"/>
</dbReference>
<reference evidence="14" key="1">
    <citation type="submission" date="2021-01" db="EMBL/GenBank/DDBJ databases">
        <title>Whole genome shotgun sequence of Spirilliplanes yamanashiensis NBRC 15828.</title>
        <authorList>
            <person name="Komaki H."/>
            <person name="Tamura T."/>
        </authorList>
    </citation>
    <scope>NUCLEOTIDE SEQUENCE</scope>
    <source>
        <strain evidence="14">NBRC 15828</strain>
    </source>
</reference>
<dbReference type="Gene3D" id="3.40.50.12470">
    <property type="match status" value="1"/>
</dbReference>
<comment type="catalytic activity">
    <reaction evidence="11">
        <text>N(6)-[(R)-dihydrolipoyl]-L-lysyl-[protein] + succinyl-CoA = N(6)-[(R)-S(8)-succinyldihydrolipoyl]-L-lysyl-[protein] + CoA</text>
        <dbReference type="Rhea" id="RHEA:15213"/>
        <dbReference type="Rhea" id="RHEA-COMP:10475"/>
        <dbReference type="Rhea" id="RHEA-COMP:20092"/>
        <dbReference type="ChEBI" id="CHEBI:57287"/>
        <dbReference type="ChEBI" id="CHEBI:57292"/>
        <dbReference type="ChEBI" id="CHEBI:83100"/>
        <dbReference type="ChEBI" id="CHEBI:83120"/>
        <dbReference type="EC" id="2.3.1.61"/>
    </reaction>
</comment>
<dbReference type="NCBIfam" id="TIGR00239">
    <property type="entry name" value="2oxo_dh_E1"/>
    <property type="match status" value="1"/>
</dbReference>
<feature type="region of interest" description="Disordered" evidence="12">
    <location>
        <begin position="828"/>
        <end position="853"/>
    </location>
</feature>
<evidence type="ECO:0000256" key="1">
    <source>
        <dbReference type="ARBA" id="ARBA00001946"/>
    </source>
</evidence>